<dbReference type="GO" id="GO:0008171">
    <property type="term" value="F:O-methyltransferase activity"/>
    <property type="evidence" value="ECO:0007669"/>
    <property type="project" value="InterPro"/>
</dbReference>
<keyword evidence="9" id="KW-1185">Reference proteome</keyword>
<dbReference type="Pfam" id="PF00891">
    <property type="entry name" value="Methyltransf_2"/>
    <property type="match status" value="1"/>
</dbReference>
<evidence type="ECO:0000313" key="8">
    <source>
        <dbReference type="EMBL" id="STX63291.1"/>
    </source>
</evidence>
<dbReference type="InterPro" id="IPR036388">
    <property type="entry name" value="WH-like_DNA-bd_sf"/>
</dbReference>
<dbReference type="GO" id="GO:0032259">
    <property type="term" value="P:methylation"/>
    <property type="evidence" value="ECO:0007669"/>
    <property type="project" value="UniProtKB-KW"/>
</dbReference>
<feature type="active site" description="Proton acceptor" evidence="4">
    <location>
        <position position="230"/>
    </location>
</feature>
<dbReference type="EMBL" id="LNYN01000042">
    <property type="protein sequence ID" value="KTD30882.1"/>
    <property type="molecule type" value="Genomic_DNA"/>
</dbReference>
<name>A0A378K611_9GAMM</name>
<dbReference type="InterPro" id="IPR012967">
    <property type="entry name" value="COMT_dimerisation"/>
</dbReference>
<dbReference type="SUPFAM" id="SSF46785">
    <property type="entry name" value="Winged helix' DNA-binding domain"/>
    <property type="match status" value="1"/>
</dbReference>
<dbReference type="SUPFAM" id="SSF53335">
    <property type="entry name" value="S-adenosyl-L-methionine-dependent methyltransferases"/>
    <property type="match status" value="1"/>
</dbReference>
<evidence type="ECO:0000313" key="10">
    <source>
        <dbReference type="Proteomes" id="UP000254040"/>
    </source>
</evidence>
<dbReference type="RefSeq" id="WP_028385198.1">
    <property type="nucleotide sequence ID" value="NZ_CAAAJG010000062.1"/>
</dbReference>
<accession>A0A378K611</accession>
<dbReference type="Proteomes" id="UP000054985">
    <property type="component" value="Unassembled WGS sequence"/>
</dbReference>
<protein>
    <submittedName>
        <fullName evidence="8">O-methyltransferase</fullName>
    </submittedName>
</protein>
<evidence type="ECO:0000313" key="7">
    <source>
        <dbReference type="EMBL" id="KTD30882.1"/>
    </source>
</evidence>
<dbReference type="InterPro" id="IPR016461">
    <property type="entry name" value="COMT-like"/>
</dbReference>
<evidence type="ECO:0000256" key="3">
    <source>
        <dbReference type="ARBA" id="ARBA00022691"/>
    </source>
</evidence>
<dbReference type="PANTHER" id="PTHR43712">
    <property type="entry name" value="PUTATIVE (AFU_ORTHOLOGUE AFUA_4G14580)-RELATED"/>
    <property type="match status" value="1"/>
</dbReference>
<dbReference type="STRING" id="39962.Lmor_2989"/>
<sequence>MNTKLLPPHIQLAMMSREYVVSRTLHVIAQLGLADHMSDQPKSVSELAQLTGTIPELLDRVLTFLTDYGLFIKEGEAYALTPLSYPLKQDNACSIKDILGMFDDCWWQAFSQLETSLKSGIPAFKHQHGTDFYEFMNNHPNKKTHYEKGMAALSQLDDDLIAQHFDFGQFSKVLDLGYGRAGLAEAIAKHHPEVHIDIHPFDPELIKNENAPSLLNLPDADAYIFKGILHDFNDQIIIKRLKDLRNTMKHRSSLIIAEQVIPDNDLPHTNKTMDIIMMVLVGGRQRTATNWIELIEPIGFKLVSITPTQGMFTLMQFT</sequence>
<dbReference type="OrthoDB" id="9766840at2"/>
<evidence type="ECO:0000256" key="2">
    <source>
        <dbReference type="ARBA" id="ARBA00022679"/>
    </source>
</evidence>
<dbReference type="InterPro" id="IPR029063">
    <property type="entry name" value="SAM-dependent_MTases_sf"/>
</dbReference>
<dbReference type="Proteomes" id="UP000254040">
    <property type="component" value="Unassembled WGS sequence"/>
</dbReference>
<keyword evidence="3" id="KW-0949">S-adenosyl-L-methionine</keyword>
<dbReference type="PIRSF" id="PIRSF005739">
    <property type="entry name" value="O-mtase"/>
    <property type="match status" value="1"/>
</dbReference>
<dbReference type="AlphaFoldDB" id="A0A378K611"/>
<dbReference type="PANTHER" id="PTHR43712:SF2">
    <property type="entry name" value="O-METHYLTRANSFERASE CICE"/>
    <property type="match status" value="1"/>
</dbReference>
<dbReference type="InterPro" id="IPR036390">
    <property type="entry name" value="WH_DNA-bd_sf"/>
</dbReference>
<evidence type="ECO:0000259" key="6">
    <source>
        <dbReference type="Pfam" id="PF08100"/>
    </source>
</evidence>
<dbReference type="Pfam" id="PF08100">
    <property type="entry name" value="Dimerisation"/>
    <property type="match status" value="1"/>
</dbReference>
<dbReference type="InterPro" id="IPR001077">
    <property type="entry name" value="COMT_C"/>
</dbReference>
<keyword evidence="1 8" id="KW-0489">Methyltransferase</keyword>
<gene>
    <name evidence="8" type="primary">tcmN_3</name>
    <name evidence="7" type="ORF">Lmor_2989</name>
    <name evidence="8" type="ORF">NCTC12239_02234</name>
</gene>
<evidence type="ECO:0000259" key="5">
    <source>
        <dbReference type="Pfam" id="PF00891"/>
    </source>
</evidence>
<evidence type="ECO:0000256" key="1">
    <source>
        <dbReference type="ARBA" id="ARBA00022603"/>
    </source>
</evidence>
<feature type="domain" description="O-methyltransferase C-terminal" evidence="5">
    <location>
        <begin position="110"/>
        <end position="301"/>
    </location>
</feature>
<reference evidence="7 9" key="1">
    <citation type="submission" date="2015-11" db="EMBL/GenBank/DDBJ databases">
        <title>Genomic analysis of 38 Legionella species identifies large and diverse effector repertoires.</title>
        <authorList>
            <person name="Burstein D."/>
            <person name="Amaro F."/>
            <person name="Zusman T."/>
            <person name="Lifshitz Z."/>
            <person name="Cohen O."/>
            <person name="Gilbert J.A."/>
            <person name="Pupko T."/>
            <person name="Shuman H.A."/>
            <person name="Segal G."/>
        </authorList>
    </citation>
    <scope>NUCLEOTIDE SEQUENCE [LARGE SCALE GENOMIC DNA]</scope>
    <source>
        <strain evidence="7 9">ATCC 43877</strain>
    </source>
</reference>
<proteinExistence type="predicted"/>
<evidence type="ECO:0000256" key="4">
    <source>
        <dbReference type="PIRSR" id="PIRSR005739-1"/>
    </source>
</evidence>
<evidence type="ECO:0000313" key="9">
    <source>
        <dbReference type="Proteomes" id="UP000054985"/>
    </source>
</evidence>
<organism evidence="8 10">
    <name type="scientific">Legionella moravica</name>
    <dbReference type="NCBI Taxonomy" id="39962"/>
    <lineage>
        <taxon>Bacteria</taxon>
        <taxon>Pseudomonadati</taxon>
        <taxon>Pseudomonadota</taxon>
        <taxon>Gammaproteobacteria</taxon>
        <taxon>Legionellales</taxon>
        <taxon>Legionellaceae</taxon>
        <taxon>Legionella</taxon>
    </lineage>
</organism>
<keyword evidence="2 8" id="KW-0808">Transferase</keyword>
<reference evidence="8 10" key="2">
    <citation type="submission" date="2018-06" db="EMBL/GenBank/DDBJ databases">
        <authorList>
            <consortium name="Pathogen Informatics"/>
            <person name="Doyle S."/>
        </authorList>
    </citation>
    <scope>NUCLEOTIDE SEQUENCE [LARGE SCALE GENOMIC DNA]</scope>
    <source>
        <strain evidence="8 10">NCTC12239</strain>
    </source>
</reference>
<dbReference type="PROSITE" id="PS51683">
    <property type="entry name" value="SAM_OMT_II"/>
    <property type="match status" value="1"/>
</dbReference>
<dbReference type="Gene3D" id="1.10.10.10">
    <property type="entry name" value="Winged helix-like DNA-binding domain superfamily/Winged helix DNA-binding domain"/>
    <property type="match status" value="1"/>
</dbReference>
<feature type="domain" description="O-methyltransferase dimerisation" evidence="6">
    <location>
        <begin position="18"/>
        <end position="84"/>
    </location>
</feature>
<dbReference type="GO" id="GO:0046983">
    <property type="term" value="F:protein dimerization activity"/>
    <property type="evidence" value="ECO:0007669"/>
    <property type="project" value="InterPro"/>
</dbReference>
<dbReference type="EMBL" id="UGOG01000001">
    <property type="protein sequence ID" value="STX63291.1"/>
    <property type="molecule type" value="Genomic_DNA"/>
</dbReference>
<dbReference type="Gene3D" id="3.40.50.150">
    <property type="entry name" value="Vaccinia Virus protein VP39"/>
    <property type="match status" value="2"/>
</dbReference>